<protein>
    <submittedName>
        <fullName evidence="1">Erythromycin esterase homolog</fullName>
    </submittedName>
</protein>
<dbReference type="PANTHER" id="PTHR31299:SF0">
    <property type="entry name" value="ESTERASE, PUTATIVE (AFU_ORTHOLOGUE AFUA_1G05850)-RELATED"/>
    <property type="match status" value="1"/>
</dbReference>
<evidence type="ECO:0000313" key="1">
    <source>
        <dbReference type="EMBL" id="SMD14044.1"/>
    </source>
</evidence>
<dbReference type="AlphaFoldDB" id="A0A1W2EWI8"/>
<dbReference type="CDD" id="cd14728">
    <property type="entry name" value="Ere-like"/>
    <property type="match status" value="1"/>
</dbReference>
<accession>A0A1W2EWI8</accession>
<keyword evidence="2" id="KW-1185">Reference proteome</keyword>
<reference evidence="1 2" key="1">
    <citation type="submission" date="2017-04" db="EMBL/GenBank/DDBJ databases">
        <authorList>
            <person name="Afonso C.L."/>
            <person name="Miller P.J."/>
            <person name="Scott M.A."/>
            <person name="Spackman E."/>
            <person name="Goraichik I."/>
            <person name="Dimitrov K.M."/>
            <person name="Suarez D.L."/>
            <person name="Swayne D.E."/>
        </authorList>
    </citation>
    <scope>NUCLEOTIDE SEQUENCE [LARGE SCALE GENOMIC DNA]</scope>
    <source>
        <strain evidence="1 2">DSM 43828</strain>
    </source>
</reference>
<sequence>MIVQEIGVALGEKVGPAMDAFLGSLPGSPLILGLGEPTHHVEPFPLLRNQIFQHLVEHHGYRSIAIESDCLAGLVVNSYVVDGIGSFDDVMRDGFSHGFGDFESSRALVKWMREYNENHDEPIRFFGFDGPFEVAYAHSPRQAITELNSYLGSPYTVDSLIAEDERWTNPDVIMDPTKSVGSSEEVKQLRLIVDDLRGLLTAQTPRLIADSRDDWWRARLYGRTATALLRYHEGMAVDSPDRISHLLGIRDALMAENLKAIAEYGKTFVFAHNGHLQRPVASMNFAGAHQEWWGAGAIVSAELGEQYAFIASALGTAPNPNVGAPEPGTLEGVLDTLPGDYLLNSADIDTTGLKPRTTDNFAYAPLDPAHIEHTDGIVFLKTVPQLYG</sequence>
<dbReference type="GO" id="GO:0046677">
    <property type="term" value="P:response to antibiotic"/>
    <property type="evidence" value="ECO:0007669"/>
    <property type="project" value="InterPro"/>
</dbReference>
<dbReference type="InterPro" id="IPR007815">
    <property type="entry name" value="Emycin_Estase"/>
</dbReference>
<gene>
    <name evidence="1" type="ORF">SAMN05661093_04959</name>
</gene>
<dbReference type="RefSeq" id="WP_084429382.1">
    <property type="nucleotide sequence ID" value="NZ_FWXV01000004.1"/>
</dbReference>
<proteinExistence type="predicted"/>
<dbReference type="Proteomes" id="UP000192674">
    <property type="component" value="Unassembled WGS sequence"/>
</dbReference>
<dbReference type="Pfam" id="PF05139">
    <property type="entry name" value="Erythro_esteras"/>
    <property type="match status" value="1"/>
</dbReference>
<dbReference type="PANTHER" id="PTHR31299">
    <property type="entry name" value="ESTERASE, PUTATIVE (AFU_ORTHOLOGUE AFUA_1G05850)-RELATED"/>
    <property type="match status" value="1"/>
</dbReference>
<dbReference type="InterPro" id="IPR052036">
    <property type="entry name" value="Hydrolase/PRTase-associated"/>
</dbReference>
<dbReference type="Gene3D" id="3.30.1870.10">
    <property type="entry name" value="EreA-like, domain 2"/>
    <property type="match status" value="1"/>
</dbReference>
<dbReference type="OrthoDB" id="4329964at2"/>
<dbReference type="PIRSF" id="PIRSF036794">
    <property type="entry name" value="UCP_erythr_ester"/>
    <property type="match status" value="1"/>
</dbReference>
<dbReference type="InterPro" id="IPR014622">
    <property type="entry name" value="UCP036794_erythomycin"/>
</dbReference>
<name>A0A1W2EWI8_KIBAR</name>
<dbReference type="EMBL" id="FWXV01000004">
    <property type="protein sequence ID" value="SMD14044.1"/>
    <property type="molecule type" value="Genomic_DNA"/>
</dbReference>
<organism evidence="1 2">
    <name type="scientific">Kibdelosporangium aridum</name>
    <dbReference type="NCBI Taxonomy" id="2030"/>
    <lineage>
        <taxon>Bacteria</taxon>
        <taxon>Bacillati</taxon>
        <taxon>Actinomycetota</taxon>
        <taxon>Actinomycetes</taxon>
        <taxon>Pseudonocardiales</taxon>
        <taxon>Pseudonocardiaceae</taxon>
        <taxon>Kibdelosporangium</taxon>
    </lineage>
</organism>
<evidence type="ECO:0000313" key="2">
    <source>
        <dbReference type="Proteomes" id="UP000192674"/>
    </source>
</evidence>
<dbReference type="SUPFAM" id="SSF159501">
    <property type="entry name" value="EreA/ChaN-like"/>
    <property type="match status" value="1"/>
</dbReference>